<dbReference type="Gene3D" id="1.10.3720.10">
    <property type="entry name" value="MetI-like"/>
    <property type="match status" value="1"/>
</dbReference>
<reference evidence="11 12" key="1">
    <citation type="submission" date="2017-04" db="EMBL/GenBank/DDBJ databases">
        <authorList>
            <person name="Afonso C.L."/>
            <person name="Miller P.J."/>
            <person name="Scott M.A."/>
            <person name="Spackman E."/>
            <person name="Goraichik I."/>
            <person name="Dimitrov K.M."/>
            <person name="Suarez D.L."/>
            <person name="Swayne D.E."/>
        </authorList>
    </citation>
    <scope>NUCLEOTIDE SEQUENCE [LARGE SCALE GENOMIC DNA]</scope>
    <source>
        <strain evidence="11 12">USBA 355</strain>
    </source>
</reference>
<sequence length="310" mass="34243">MSGRGKARAGAGSARAERAPARRRDRRIGKAAVPYLLGLPSWVYLLLFFLVPLASMLALSAAVGDPIVGYSYGGHFAEFLDAIGQYHRQLLRSFYYGALATLVTLAIAYPAAYWIAFHGGRHKSTYLFLIMLPFFVSFVIRTVAWQFILADQGFLFGQLKSWGLISDRFYILSTQWAVIGGLVYNGLAYYVLPLYVAIEKIDRRVVRAAGDLYADPASTFLRVILPLSAPGVFAGFLLVFVTDVGDFVNAQILGGPGTYMVGNVIQDSFFVNQDYPMAAALSSILMFLLMVAIFLYARAFGRERIQEYAA</sequence>
<dbReference type="InterPro" id="IPR035906">
    <property type="entry name" value="MetI-like_sf"/>
</dbReference>
<evidence type="ECO:0000256" key="6">
    <source>
        <dbReference type="ARBA" id="ARBA00022989"/>
    </source>
</evidence>
<dbReference type="CDD" id="cd06261">
    <property type="entry name" value="TM_PBP2"/>
    <property type="match status" value="1"/>
</dbReference>
<evidence type="ECO:0000259" key="10">
    <source>
        <dbReference type="PROSITE" id="PS50928"/>
    </source>
</evidence>
<dbReference type="Pfam" id="PF00528">
    <property type="entry name" value="BPD_transp_1"/>
    <property type="match status" value="1"/>
</dbReference>
<proteinExistence type="inferred from homology"/>
<evidence type="ECO:0000256" key="7">
    <source>
        <dbReference type="ARBA" id="ARBA00023136"/>
    </source>
</evidence>
<keyword evidence="5 8" id="KW-0812">Transmembrane</keyword>
<keyword evidence="12" id="KW-1185">Reference proteome</keyword>
<feature type="transmembrane region" description="Helical" evidence="8">
    <location>
        <begin position="277"/>
        <end position="297"/>
    </location>
</feature>
<keyword evidence="6 8" id="KW-1133">Transmembrane helix</keyword>
<organism evidence="11 12">
    <name type="scientific">Tistlia consotensis USBA 355</name>
    <dbReference type="NCBI Taxonomy" id="560819"/>
    <lineage>
        <taxon>Bacteria</taxon>
        <taxon>Pseudomonadati</taxon>
        <taxon>Pseudomonadota</taxon>
        <taxon>Alphaproteobacteria</taxon>
        <taxon>Rhodospirillales</taxon>
        <taxon>Rhodovibrionaceae</taxon>
        <taxon>Tistlia</taxon>
    </lineage>
</organism>
<feature type="transmembrane region" description="Helical" evidence="8">
    <location>
        <begin position="32"/>
        <end position="51"/>
    </location>
</feature>
<evidence type="ECO:0000256" key="8">
    <source>
        <dbReference type="RuleBase" id="RU363032"/>
    </source>
</evidence>
<keyword evidence="4" id="KW-1003">Cell membrane</keyword>
<dbReference type="Proteomes" id="UP000192917">
    <property type="component" value="Unassembled WGS sequence"/>
</dbReference>
<feature type="compositionally biased region" description="Low complexity" evidence="9">
    <location>
        <begin position="1"/>
        <end position="14"/>
    </location>
</feature>
<dbReference type="RefSeq" id="WP_085121341.1">
    <property type="nucleotide sequence ID" value="NZ_FWZX01000002.1"/>
</dbReference>
<dbReference type="AlphaFoldDB" id="A0A1Y6BAD7"/>
<feature type="transmembrane region" description="Helical" evidence="8">
    <location>
        <begin position="169"/>
        <end position="198"/>
    </location>
</feature>
<evidence type="ECO:0000256" key="9">
    <source>
        <dbReference type="SAM" id="MobiDB-lite"/>
    </source>
</evidence>
<dbReference type="PROSITE" id="PS50928">
    <property type="entry name" value="ABC_TM1"/>
    <property type="match status" value="1"/>
</dbReference>
<evidence type="ECO:0000313" key="12">
    <source>
        <dbReference type="Proteomes" id="UP000192917"/>
    </source>
</evidence>
<keyword evidence="7 8" id="KW-0472">Membrane</keyword>
<dbReference type="PANTHER" id="PTHR42929:SF1">
    <property type="entry name" value="INNER MEMBRANE ABC TRANSPORTER PERMEASE PROTEIN YDCU-RELATED"/>
    <property type="match status" value="1"/>
</dbReference>
<keyword evidence="3 8" id="KW-0813">Transport</keyword>
<accession>A0A1Y6BAD7</accession>
<feature type="transmembrane region" description="Helical" evidence="8">
    <location>
        <begin position="94"/>
        <end position="115"/>
    </location>
</feature>
<name>A0A1Y6BAD7_9PROT</name>
<evidence type="ECO:0000313" key="11">
    <source>
        <dbReference type="EMBL" id="SME99397.1"/>
    </source>
</evidence>
<evidence type="ECO:0000256" key="5">
    <source>
        <dbReference type="ARBA" id="ARBA00022692"/>
    </source>
</evidence>
<dbReference type="STRING" id="560819.SAMN05428998_102273"/>
<feature type="region of interest" description="Disordered" evidence="9">
    <location>
        <begin position="1"/>
        <end position="22"/>
    </location>
</feature>
<evidence type="ECO:0000256" key="4">
    <source>
        <dbReference type="ARBA" id="ARBA00022475"/>
    </source>
</evidence>
<comment type="subcellular location">
    <subcellularLocation>
        <location evidence="1 8">Cell membrane</location>
        <topology evidence="1 8">Multi-pass membrane protein</topology>
    </subcellularLocation>
</comment>
<dbReference type="EMBL" id="FWZX01000002">
    <property type="protein sequence ID" value="SME99397.1"/>
    <property type="molecule type" value="Genomic_DNA"/>
</dbReference>
<dbReference type="GO" id="GO:0005886">
    <property type="term" value="C:plasma membrane"/>
    <property type="evidence" value="ECO:0007669"/>
    <property type="project" value="UniProtKB-SubCell"/>
</dbReference>
<dbReference type="PANTHER" id="PTHR42929">
    <property type="entry name" value="INNER MEMBRANE ABC TRANSPORTER PERMEASE PROTEIN YDCU-RELATED-RELATED"/>
    <property type="match status" value="1"/>
</dbReference>
<evidence type="ECO:0000256" key="1">
    <source>
        <dbReference type="ARBA" id="ARBA00004651"/>
    </source>
</evidence>
<evidence type="ECO:0000256" key="2">
    <source>
        <dbReference type="ARBA" id="ARBA00007069"/>
    </source>
</evidence>
<protein>
    <submittedName>
        <fullName evidence="11">Spermidine/putrescine transport system permease protein</fullName>
    </submittedName>
</protein>
<feature type="transmembrane region" description="Helical" evidence="8">
    <location>
        <begin position="127"/>
        <end position="149"/>
    </location>
</feature>
<feature type="domain" description="ABC transmembrane type-1" evidence="10">
    <location>
        <begin position="90"/>
        <end position="296"/>
    </location>
</feature>
<comment type="similarity">
    <text evidence="2">Belongs to the binding-protein-dependent transport system permease family. CysTW subfamily.</text>
</comment>
<dbReference type="GO" id="GO:0055085">
    <property type="term" value="P:transmembrane transport"/>
    <property type="evidence" value="ECO:0007669"/>
    <property type="project" value="InterPro"/>
</dbReference>
<dbReference type="SUPFAM" id="SSF161098">
    <property type="entry name" value="MetI-like"/>
    <property type="match status" value="1"/>
</dbReference>
<feature type="transmembrane region" description="Helical" evidence="8">
    <location>
        <begin position="219"/>
        <end position="241"/>
    </location>
</feature>
<dbReference type="InterPro" id="IPR000515">
    <property type="entry name" value="MetI-like"/>
</dbReference>
<gene>
    <name evidence="11" type="ORF">SAMN05428998_102273</name>
</gene>
<evidence type="ECO:0000256" key="3">
    <source>
        <dbReference type="ARBA" id="ARBA00022448"/>
    </source>
</evidence>